<feature type="region of interest" description="Disordered" evidence="2">
    <location>
        <begin position="66"/>
        <end position="218"/>
    </location>
</feature>
<protein>
    <recommendedName>
        <fullName evidence="5">WW domain-containing protein</fullName>
    </recommendedName>
</protein>
<feature type="compositionally biased region" description="Polar residues" evidence="2">
    <location>
        <begin position="1"/>
        <end position="11"/>
    </location>
</feature>
<sequence length="710" mass="79262">MYNRGPTTSSPYLFPSPTPWHNPTTLPAPVPPPVDPRPLPPGWTQSYDRSTNHYFYTDTNINPFKSFWEHPGDLGYDPGVYERGSSEEGYYSGESAAESSGTQRVYSTGGDSTSDETSRISSRRTDHEIPSSTSRPAEVPEQSQSQPQFQSQDHTPRQPPQSLSTSQPLETIPEQPAEESTESQDPTTTTTPQTTTTLEHSDPLLGQGQRQAQPERVYAASDLDFPAIPQGGIYLIPRALNPWIEPALTSTATPIPPPPPPHTSPTGSTIGRTRDIRTESFEFGFTPNDNNNDQQQQQEQQQRQPQQSEESQQDRDMTFYMNLNRGEGLGHRGRVSPRSPPSSPIRLGSARIMRTTASISDDNQTLHSAGTETEFTENTESQSQYQTHHENQSEIDFPPEPPTLIDRFRKALHLHVPTPSEKSAKREFKKAQRESKEAEIAHRNQRRYQAAADRMRKQSELLNEMNRRQSAIYHSQTLKDKLGFDEEVFRKKIIEGTLMNKPSDVPAEKPSNENGSSVPSSAPSEPSGSHASLPNPVGLAADAFDTSMPGNLQPSPNAPIGMAVDAEAETRRTIMREDLNINKLRTPAPSPPRFYGEAPQMVPDTLYRRHEHDLSRATGREPFLRDNWARHQEEIDPRYGAFGSGRFGAGSPAAVGWQIGHRGFQRPPNRPSIFGGDTRRHPHYFDYAEYDEHEWDGGGGYRGAGLNCGW</sequence>
<feature type="compositionally biased region" description="Low complexity" evidence="2">
    <location>
        <begin position="87"/>
        <end position="112"/>
    </location>
</feature>
<feature type="region of interest" description="Disordered" evidence="2">
    <location>
        <begin position="500"/>
        <end position="560"/>
    </location>
</feature>
<dbReference type="AlphaFoldDB" id="A0A7C8RCB4"/>
<keyword evidence="1" id="KW-0175">Coiled coil</keyword>
<feature type="region of interest" description="Disordered" evidence="2">
    <location>
        <begin position="1"/>
        <end position="49"/>
    </location>
</feature>
<feature type="compositionally biased region" description="Low complexity" evidence="2">
    <location>
        <begin position="183"/>
        <end position="197"/>
    </location>
</feature>
<comment type="caution">
    <text evidence="3">The sequence shown here is derived from an EMBL/GenBank/DDBJ whole genome shotgun (WGS) entry which is preliminary data.</text>
</comment>
<organism evidence="3 4">
    <name type="scientific">Orbilia oligospora</name>
    <name type="common">Nematode-trapping fungus</name>
    <name type="synonym">Arthrobotrys oligospora</name>
    <dbReference type="NCBI Taxonomy" id="2813651"/>
    <lineage>
        <taxon>Eukaryota</taxon>
        <taxon>Fungi</taxon>
        <taxon>Dikarya</taxon>
        <taxon>Ascomycota</taxon>
        <taxon>Pezizomycotina</taxon>
        <taxon>Orbiliomycetes</taxon>
        <taxon>Orbiliales</taxon>
        <taxon>Orbiliaceae</taxon>
        <taxon>Orbilia</taxon>
    </lineage>
</organism>
<dbReference type="Gene3D" id="2.20.70.10">
    <property type="match status" value="1"/>
</dbReference>
<dbReference type="OrthoDB" id="5397666at2759"/>
<gene>
    <name evidence="3" type="ORF">TWF970_011391</name>
</gene>
<feature type="coiled-coil region" evidence="1">
    <location>
        <begin position="421"/>
        <end position="468"/>
    </location>
</feature>
<evidence type="ECO:0000313" key="3">
    <source>
        <dbReference type="EMBL" id="KAF3284172.1"/>
    </source>
</evidence>
<feature type="region of interest" description="Disordered" evidence="2">
    <location>
        <begin position="249"/>
        <end position="399"/>
    </location>
</feature>
<feature type="compositionally biased region" description="Polar residues" evidence="2">
    <location>
        <begin position="355"/>
        <end position="386"/>
    </location>
</feature>
<dbReference type="Proteomes" id="UP000474640">
    <property type="component" value="Unassembled WGS sequence"/>
</dbReference>
<evidence type="ECO:0000256" key="1">
    <source>
        <dbReference type="SAM" id="Coils"/>
    </source>
</evidence>
<dbReference type="EMBL" id="JAABOJ010000009">
    <property type="protein sequence ID" value="KAF3284172.1"/>
    <property type="molecule type" value="Genomic_DNA"/>
</dbReference>
<evidence type="ECO:0000256" key="2">
    <source>
        <dbReference type="SAM" id="MobiDB-lite"/>
    </source>
</evidence>
<feature type="compositionally biased region" description="Pro residues" evidence="2">
    <location>
        <begin position="254"/>
        <end position="263"/>
    </location>
</feature>
<feature type="compositionally biased region" description="Low complexity" evidence="2">
    <location>
        <begin position="287"/>
        <end position="310"/>
    </location>
</feature>
<feature type="compositionally biased region" description="Low complexity" evidence="2">
    <location>
        <begin position="142"/>
        <end position="152"/>
    </location>
</feature>
<feature type="compositionally biased region" description="Low complexity" evidence="2">
    <location>
        <begin position="515"/>
        <end position="532"/>
    </location>
</feature>
<reference evidence="3 4" key="1">
    <citation type="submission" date="2020-01" db="EMBL/GenBank/DDBJ databases">
        <authorList>
            <person name="Palmer J.M."/>
        </authorList>
    </citation>
    <scope>NUCLEOTIDE SEQUENCE [LARGE SCALE GENOMIC DNA]</scope>
    <source>
        <strain evidence="3 4">TWF970</strain>
    </source>
</reference>
<evidence type="ECO:0008006" key="5">
    <source>
        <dbReference type="Google" id="ProtNLM"/>
    </source>
</evidence>
<accession>A0A7C8RCB4</accession>
<feature type="compositionally biased region" description="Pro residues" evidence="2">
    <location>
        <begin position="14"/>
        <end position="41"/>
    </location>
</feature>
<proteinExistence type="predicted"/>
<evidence type="ECO:0000313" key="4">
    <source>
        <dbReference type="Proteomes" id="UP000474640"/>
    </source>
</evidence>
<feature type="compositionally biased region" description="Polar residues" evidence="2">
    <location>
        <begin position="160"/>
        <end position="169"/>
    </location>
</feature>
<name>A0A7C8RCB4_ORBOL</name>